<evidence type="ECO:0000256" key="1">
    <source>
        <dbReference type="SAM" id="MobiDB-lite"/>
    </source>
</evidence>
<dbReference type="Proteomes" id="UP001153148">
    <property type="component" value="Unassembled WGS sequence"/>
</dbReference>
<gene>
    <name evidence="3" type="ORF">TPAB3V08_LOCUS13485</name>
</gene>
<dbReference type="Gene3D" id="3.40.50.1820">
    <property type="entry name" value="alpha/beta hydrolase"/>
    <property type="match status" value="1"/>
</dbReference>
<evidence type="ECO:0000259" key="2">
    <source>
        <dbReference type="Pfam" id="PF04083"/>
    </source>
</evidence>
<feature type="region of interest" description="Disordered" evidence="1">
    <location>
        <begin position="1"/>
        <end position="30"/>
    </location>
</feature>
<dbReference type="PANTHER" id="PTHR11005">
    <property type="entry name" value="LYSOSOMAL ACID LIPASE-RELATED"/>
    <property type="match status" value="1"/>
</dbReference>
<dbReference type="SUPFAM" id="SSF53474">
    <property type="entry name" value="alpha/beta-Hydrolases"/>
    <property type="match status" value="1"/>
</dbReference>
<dbReference type="InterPro" id="IPR006693">
    <property type="entry name" value="AB_hydrolase_lipase"/>
</dbReference>
<dbReference type="Pfam" id="PF04083">
    <property type="entry name" value="Abhydro_lipase"/>
    <property type="match status" value="1"/>
</dbReference>
<evidence type="ECO:0000313" key="4">
    <source>
        <dbReference type="Proteomes" id="UP001153148"/>
    </source>
</evidence>
<feature type="domain" description="Partial AB-hydrolase lipase" evidence="2">
    <location>
        <begin position="39"/>
        <end position="99"/>
    </location>
</feature>
<name>A0ABN7PHH0_TIMPD</name>
<sequence length="109" mass="12203">MINYQQDTPIHSGGWTHEERPTLDLPTLPDKADFNMPTPNLARKYGYLAESHKVKTQDGYLLTVHRIPGIASLDHNFDRPRPAVLLQHGLLCSSAEWVMLGTNNALGNL</sequence>
<protein>
    <recommendedName>
        <fullName evidence="2">Partial AB-hydrolase lipase domain-containing protein</fullName>
    </recommendedName>
</protein>
<keyword evidence="4" id="KW-1185">Reference proteome</keyword>
<organism evidence="3 4">
    <name type="scientific">Timema podura</name>
    <name type="common">Walking stick</name>
    <dbReference type="NCBI Taxonomy" id="61482"/>
    <lineage>
        <taxon>Eukaryota</taxon>
        <taxon>Metazoa</taxon>
        <taxon>Ecdysozoa</taxon>
        <taxon>Arthropoda</taxon>
        <taxon>Hexapoda</taxon>
        <taxon>Insecta</taxon>
        <taxon>Pterygota</taxon>
        <taxon>Neoptera</taxon>
        <taxon>Polyneoptera</taxon>
        <taxon>Phasmatodea</taxon>
        <taxon>Timematodea</taxon>
        <taxon>Timematoidea</taxon>
        <taxon>Timematidae</taxon>
        <taxon>Timema</taxon>
    </lineage>
</organism>
<evidence type="ECO:0000313" key="3">
    <source>
        <dbReference type="EMBL" id="CAG2066542.1"/>
    </source>
</evidence>
<dbReference type="InterPro" id="IPR029058">
    <property type="entry name" value="AB_hydrolase_fold"/>
</dbReference>
<reference evidence="3" key="1">
    <citation type="submission" date="2021-03" db="EMBL/GenBank/DDBJ databases">
        <authorList>
            <person name="Tran Van P."/>
        </authorList>
    </citation>
    <scope>NUCLEOTIDE SEQUENCE</scope>
</reference>
<comment type="caution">
    <text evidence="3">The sequence shown here is derived from an EMBL/GenBank/DDBJ whole genome shotgun (WGS) entry which is preliminary data.</text>
</comment>
<dbReference type="EMBL" id="CAJPIN010055596">
    <property type="protein sequence ID" value="CAG2066542.1"/>
    <property type="molecule type" value="Genomic_DNA"/>
</dbReference>
<accession>A0ABN7PHH0</accession>
<proteinExistence type="predicted"/>